<dbReference type="Proteomes" id="UP000017127">
    <property type="component" value="Unassembled WGS sequence"/>
</dbReference>
<evidence type="ECO:0000313" key="6">
    <source>
        <dbReference type="Proteomes" id="UP000017127"/>
    </source>
</evidence>
<dbReference type="GO" id="GO:0032259">
    <property type="term" value="P:methylation"/>
    <property type="evidence" value="ECO:0007669"/>
    <property type="project" value="UniProtKB-KW"/>
</dbReference>
<dbReference type="GO" id="GO:0008168">
    <property type="term" value="F:methyltransferase activity"/>
    <property type="evidence" value="ECO:0007669"/>
    <property type="project" value="UniProtKB-KW"/>
</dbReference>
<organism evidence="5 6">
    <name type="scientific">Lyngbya aestuarii BL J</name>
    <dbReference type="NCBI Taxonomy" id="1348334"/>
    <lineage>
        <taxon>Bacteria</taxon>
        <taxon>Bacillati</taxon>
        <taxon>Cyanobacteriota</taxon>
        <taxon>Cyanophyceae</taxon>
        <taxon>Oscillatoriophycideae</taxon>
        <taxon>Oscillatoriales</taxon>
        <taxon>Microcoleaceae</taxon>
        <taxon>Lyngbya</taxon>
    </lineage>
</organism>
<dbReference type="AlphaFoldDB" id="U7QN06"/>
<keyword evidence="3" id="KW-0949">S-adenosyl-L-methionine</keyword>
<dbReference type="Gene3D" id="3.40.50.150">
    <property type="entry name" value="Vaccinia Virus protein VP39"/>
    <property type="match status" value="1"/>
</dbReference>
<dbReference type="PANTHER" id="PTHR43464:SF19">
    <property type="entry name" value="UBIQUINONE BIOSYNTHESIS O-METHYLTRANSFERASE, MITOCHONDRIAL"/>
    <property type="match status" value="1"/>
</dbReference>
<comment type="caution">
    <text evidence="5">The sequence shown here is derived from an EMBL/GenBank/DDBJ whole genome shotgun (WGS) entry which is preliminary data.</text>
</comment>
<accession>U7QN06</accession>
<proteinExistence type="predicted"/>
<gene>
    <name evidence="5" type="ORF">M595_0741</name>
</gene>
<name>U7QN06_9CYAN</name>
<dbReference type="InterPro" id="IPR041698">
    <property type="entry name" value="Methyltransf_25"/>
</dbReference>
<evidence type="ECO:0000256" key="3">
    <source>
        <dbReference type="ARBA" id="ARBA00022691"/>
    </source>
</evidence>
<evidence type="ECO:0000313" key="5">
    <source>
        <dbReference type="EMBL" id="ERT09268.1"/>
    </source>
</evidence>
<dbReference type="InterPro" id="IPR029063">
    <property type="entry name" value="SAM-dependent_MTases_sf"/>
</dbReference>
<dbReference type="SUPFAM" id="SSF53335">
    <property type="entry name" value="S-adenosyl-L-methionine-dependent methyltransferases"/>
    <property type="match status" value="1"/>
</dbReference>
<feature type="domain" description="Methyltransferase" evidence="4">
    <location>
        <begin position="155"/>
        <end position="252"/>
    </location>
</feature>
<evidence type="ECO:0000256" key="2">
    <source>
        <dbReference type="ARBA" id="ARBA00022679"/>
    </source>
</evidence>
<dbReference type="Pfam" id="PF13649">
    <property type="entry name" value="Methyltransf_25"/>
    <property type="match status" value="1"/>
</dbReference>
<dbReference type="RefSeq" id="WP_023064495.1">
    <property type="nucleotide sequence ID" value="NZ_AUZM01000004.1"/>
</dbReference>
<keyword evidence="6" id="KW-1185">Reference proteome</keyword>
<dbReference type="CDD" id="cd02440">
    <property type="entry name" value="AdoMet_MTases"/>
    <property type="match status" value="1"/>
</dbReference>
<reference evidence="5 6" key="1">
    <citation type="journal article" date="2013" name="Front. Microbiol.">
        <title>Comparative genomic analyses of the cyanobacterium, Lyngbya aestuarii BL J, a powerful hydrogen producer.</title>
        <authorList>
            <person name="Kothari A."/>
            <person name="Vaughn M."/>
            <person name="Garcia-Pichel F."/>
        </authorList>
    </citation>
    <scope>NUCLEOTIDE SEQUENCE [LARGE SCALE GENOMIC DNA]</scope>
    <source>
        <strain evidence="5 6">BL J</strain>
    </source>
</reference>
<keyword evidence="2 5" id="KW-0808">Transferase</keyword>
<protein>
    <submittedName>
        <fullName evidence="5">Methyltransferase domain protein</fullName>
    </submittedName>
</protein>
<keyword evidence="1 5" id="KW-0489">Methyltransferase</keyword>
<dbReference type="OrthoDB" id="9786503at2"/>
<dbReference type="EMBL" id="AUZM01000004">
    <property type="protein sequence ID" value="ERT09268.1"/>
    <property type="molecule type" value="Genomic_DNA"/>
</dbReference>
<sequence>MVANQPITMSDPAVLEDALLLKVKRLTSARGQLVLPCVPALLDQYVEQFHGLLVALGQNFTPNEMQALRQLVHKKLTEGYNASPHARLVFKYEPPDPTHGLTQGLRLTVTTEVLTIENKYQRWLSTREGPLFGSHPDAKLMAIASQLGSAAQTPILDVGAGVGRNTVPLAQRGHPVDAVELTPEFAQIIANTVKAENLPVRVVQSNILNPSLKLPQKYYKLAVVAEVVSHFRTLEQVRTLLKVMCDAIQPGGLLLFSTFVATDGYEPDEKVREMSQVQWSYLLTRPELKGAMQGLPLQVLSDESVYEYERTHLSAKAWPPTPWFEHWALGRDVFPIPNPPMSLRWILCQVN</sequence>
<dbReference type="PANTHER" id="PTHR43464">
    <property type="entry name" value="METHYLTRANSFERASE"/>
    <property type="match status" value="1"/>
</dbReference>
<evidence type="ECO:0000256" key="1">
    <source>
        <dbReference type="ARBA" id="ARBA00022603"/>
    </source>
</evidence>
<dbReference type="PATRIC" id="fig|1348334.3.peg.728"/>
<evidence type="ECO:0000259" key="4">
    <source>
        <dbReference type="Pfam" id="PF13649"/>
    </source>
</evidence>